<evidence type="ECO:0000256" key="1">
    <source>
        <dbReference type="ARBA" id="ARBA00006987"/>
    </source>
</evidence>
<dbReference type="Proteomes" id="UP000316639">
    <property type="component" value="Unassembled WGS sequence"/>
</dbReference>
<evidence type="ECO:0000313" key="2">
    <source>
        <dbReference type="EMBL" id="TWP52578.1"/>
    </source>
</evidence>
<dbReference type="AlphaFoldDB" id="A0A563EYH3"/>
<comment type="similarity">
    <text evidence="1">Belongs to the UPF0065 (bug) family.</text>
</comment>
<dbReference type="InterPro" id="IPR042100">
    <property type="entry name" value="Bug_dom1"/>
</dbReference>
<dbReference type="PROSITE" id="PS51257">
    <property type="entry name" value="PROKAR_LIPOPROTEIN"/>
    <property type="match status" value="1"/>
</dbReference>
<dbReference type="RefSeq" id="WP_146350634.1">
    <property type="nucleotide sequence ID" value="NZ_VOBR01000005.1"/>
</dbReference>
<name>A0A563EYH3_9PSEU</name>
<dbReference type="PIRSF" id="PIRSF017082">
    <property type="entry name" value="YflP"/>
    <property type="match status" value="1"/>
</dbReference>
<comment type="caution">
    <text evidence="2">The sequence shown here is derived from an EMBL/GenBank/DDBJ whole genome shotgun (WGS) entry which is preliminary data.</text>
</comment>
<dbReference type="PANTHER" id="PTHR42928:SF3">
    <property type="entry name" value="UPF0065 PROTEIN YFLP"/>
    <property type="match status" value="1"/>
</dbReference>
<dbReference type="SUPFAM" id="SSF53850">
    <property type="entry name" value="Periplasmic binding protein-like II"/>
    <property type="match status" value="1"/>
</dbReference>
<keyword evidence="3" id="KW-1185">Reference proteome</keyword>
<gene>
    <name evidence="2" type="ORF">FKR81_09680</name>
</gene>
<organism evidence="2 3">
    <name type="scientific">Lentzea tibetensis</name>
    <dbReference type="NCBI Taxonomy" id="2591470"/>
    <lineage>
        <taxon>Bacteria</taxon>
        <taxon>Bacillati</taxon>
        <taxon>Actinomycetota</taxon>
        <taxon>Actinomycetes</taxon>
        <taxon>Pseudonocardiales</taxon>
        <taxon>Pseudonocardiaceae</taxon>
        <taxon>Lentzea</taxon>
    </lineage>
</organism>
<accession>A0A563EYH3</accession>
<dbReference type="OrthoDB" id="9780943at2"/>
<dbReference type="Pfam" id="PF03401">
    <property type="entry name" value="TctC"/>
    <property type="match status" value="1"/>
</dbReference>
<dbReference type="InterPro" id="IPR005064">
    <property type="entry name" value="BUG"/>
</dbReference>
<protein>
    <submittedName>
        <fullName evidence="2">Tripartite tricarboxylate transporter substrate binding protein</fullName>
    </submittedName>
</protein>
<evidence type="ECO:0000313" key="3">
    <source>
        <dbReference type="Proteomes" id="UP000316639"/>
    </source>
</evidence>
<dbReference type="Gene3D" id="3.40.190.10">
    <property type="entry name" value="Periplasmic binding protein-like II"/>
    <property type="match status" value="1"/>
</dbReference>
<reference evidence="2 3" key="1">
    <citation type="submission" date="2019-07" db="EMBL/GenBank/DDBJ databases">
        <title>Lentzea xizangensis sp. nov., isolated from Qinghai-Tibetan Plateau Soils.</title>
        <authorList>
            <person name="Huang J."/>
        </authorList>
    </citation>
    <scope>NUCLEOTIDE SEQUENCE [LARGE SCALE GENOMIC DNA]</scope>
    <source>
        <strain evidence="2 3">FXJ1.1311</strain>
    </source>
</reference>
<dbReference type="CDD" id="cd07012">
    <property type="entry name" value="PBP2_Bug_TTT"/>
    <property type="match status" value="1"/>
</dbReference>
<dbReference type="EMBL" id="VOBR01000005">
    <property type="protein sequence ID" value="TWP52578.1"/>
    <property type="molecule type" value="Genomic_DNA"/>
</dbReference>
<dbReference type="Gene3D" id="3.40.190.150">
    <property type="entry name" value="Bordetella uptake gene, domain 1"/>
    <property type="match status" value="1"/>
</dbReference>
<proteinExistence type="inferred from homology"/>
<dbReference type="PANTHER" id="PTHR42928">
    <property type="entry name" value="TRICARBOXYLATE-BINDING PROTEIN"/>
    <property type="match status" value="1"/>
</dbReference>
<sequence length="328" mass="33977">MRPSFRAGLAAAAVVTASACGQFTDTAGGGGPAFPTRNLEIMAPAAAGGGWDLTARTMQSTLRDEKLFEKSIEVSNVVGAGGATGLQQLLSKGKGDPHQWMVTGLVMIGAAERAKNGSDLTQATPIATLTAEAEAIVVRSDSKYQNIKQLVDDFKANPASVKWGGGSAGGSDHLVVGVLAKAAGADVKKIQYVGYSGGGEAKAGILSGDVTAGVSGVSEFKANIEAGQMRLLAVTSPKGTAGAPSLKESGYDAELMNWRAIVAGPGLNDADRTTVIGMIDKMHGSAKWKEALAKQGWEDFYKKDTEARNFIANETMRISELIKELGLS</sequence>